<dbReference type="AlphaFoldDB" id="A0A1J7BGX6"/>
<evidence type="ECO:0000256" key="4">
    <source>
        <dbReference type="ARBA" id="ARBA00023136"/>
    </source>
</evidence>
<dbReference type="Pfam" id="PF13564">
    <property type="entry name" value="DoxX_2"/>
    <property type="match status" value="1"/>
</dbReference>
<dbReference type="STRING" id="1428644.BIV57_08335"/>
<protein>
    <recommendedName>
        <fullName evidence="8">DoxX family protein</fullName>
    </recommendedName>
</protein>
<comment type="caution">
    <text evidence="6">The sequence shown here is derived from an EMBL/GenBank/DDBJ whole genome shotgun (WGS) entry which is preliminary data.</text>
</comment>
<feature type="transmembrane region" description="Helical" evidence="5">
    <location>
        <begin position="53"/>
        <end position="76"/>
    </location>
</feature>
<dbReference type="GO" id="GO:0016020">
    <property type="term" value="C:membrane"/>
    <property type="evidence" value="ECO:0007669"/>
    <property type="project" value="UniProtKB-SubCell"/>
</dbReference>
<dbReference type="InterPro" id="IPR016944">
    <property type="entry name" value="UCP030066"/>
</dbReference>
<feature type="transmembrane region" description="Helical" evidence="5">
    <location>
        <begin position="20"/>
        <end position="41"/>
    </location>
</feature>
<dbReference type="Proteomes" id="UP000243342">
    <property type="component" value="Unassembled WGS sequence"/>
</dbReference>
<dbReference type="EMBL" id="MLCF01000040">
    <property type="protein sequence ID" value="OIV37935.1"/>
    <property type="molecule type" value="Genomic_DNA"/>
</dbReference>
<dbReference type="OrthoDB" id="7960583at2"/>
<keyword evidence="4 5" id="KW-0472">Membrane</keyword>
<organism evidence="6 7">
    <name type="scientific">Mangrovactinospora gilvigrisea</name>
    <dbReference type="NCBI Taxonomy" id="1428644"/>
    <lineage>
        <taxon>Bacteria</taxon>
        <taxon>Bacillati</taxon>
        <taxon>Actinomycetota</taxon>
        <taxon>Actinomycetes</taxon>
        <taxon>Kitasatosporales</taxon>
        <taxon>Streptomycetaceae</taxon>
        <taxon>Mangrovactinospora</taxon>
    </lineage>
</organism>
<dbReference type="PIRSF" id="PIRSF030066">
    <property type="entry name" value="UCP030066"/>
    <property type="match status" value="1"/>
</dbReference>
<keyword evidence="7" id="KW-1185">Reference proteome</keyword>
<gene>
    <name evidence="6" type="ORF">BIV57_08335</name>
</gene>
<proteinExistence type="predicted"/>
<evidence type="ECO:0000256" key="5">
    <source>
        <dbReference type="SAM" id="Phobius"/>
    </source>
</evidence>
<evidence type="ECO:0000256" key="3">
    <source>
        <dbReference type="ARBA" id="ARBA00022989"/>
    </source>
</evidence>
<reference evidence="6 7" key="1">
    <citation type="submission" date="2016-10" db="EMBL/GenBank/DDBJ databases">
        <title>Genome sequence of Streptomyces gilvigriseus MUSC 26.</title>
        <authorList>
            <person name="Lee L.-H."/>
            <person name="Ser H.-L."/>
        </authorList>
    </citation>
    <scope>NUCLEOTIDE SEQUENCE [LARGE SCALE GENOMIC DNA]</scope>
    <source>
        <strain evidence="6 7">MUSC 26</strain>
    </source>
</reference>
<evidence type="ECO:0008006" key="8">
    <source>
        <dbReference type="Google" id="ProtNLM"/>
    </source>
</evidence>
<evidence type="ECO:0000313" key="6">
    <source>
        <dbReference type="EMBL" id="OIV37935.1"/>
    </source>
</evidence>
<sequence>MTDTGARPVPEARTRAAALGYWAATLFVTSELAVGGGWDIARLPMVARVTEHLGYPGYFLVLLGIWKILGAAVLLAPRLPLLKEWAYAGTVFVDSGAVVSHLVKGYQLAELGYLLPLLAATGASWALRPPARRSPRPRQIS</sequence>
<evidence type="ECO:0000313" key="7">
    <source>
        <dbReference type="Proteomes" id="UP000243342"/>
    </source>
</evidence>
<keyword evidence="2 5" id="KW-0812">Transmembrane</keyword>
<name>A0A1J7BGX6_9ACTN</name>
<evidence type="ECO:0000256" key="2">
    <source>
        <dbReference type="ARBA" id="ARBA00022692"/>
    </source>
</evidence>
<evidence type="ECO:0000256" key="1">
    <source>
        <dbReference type="ARBA" id="ARBA00004141"/>
    </source>
</evidence>
<dbReference type="InterPro" id="IPR032808">
    <property type="entry name" value="DoxX"/>
</dbReference>
<accession>A0A1J7BGX6</accession>
<keyword evidence="3 5" id="KW-1133">Transmembrane helix</keyword>
<comment type="subcellular location">
    <subcellularLocation>
        <location evidence="1">Membrane</location>
        <topology evidence="1">Multi-pass membrane protein</topology>
    </subcellularLocation>
</comment>